<dbReference type="Proteomes" id="UP000217790">
    <property type="component" value="Unassembled WGS sequence"/>
</dbReference>
<organism evidence="2 3">
    <name type="scientific">Armillaria gallica</name>
    <name type="common">Bulbous honey fungus</name>
    <name type="synonym">Armillaria bulbosa</name>
    <dbReference type="NCBI Taxonomy" id="47427"/>
    <lineage>
        <taxon>Eukaryota</taxon>
        <taxon>Fungi</taxon>
        <taxon>Dikarya</taxon>
        <taxon>Basidiomycota</taxon>
        <taxon>Agaricomycotina</taxon>
        <taxon>Agaricomycetes</taxon>
        <taxon>Agaricomycetidae</taxon>
        <taxon>Agaricales</taxon>
        <taxon>Marasmiineae</taxon>
        <taxon>Physalacriaceae</taxon>
        <taxon>Armillaria</taxon>
    </lineage>
</organism>
<evidence type="ECO:0000313" key="2">
    <source>
        <dbReference type="EMBL" id="PBK90360.1"/>
    </source>
</evidence>
<feature type="region of interest" description="Disordered" evidence="1">
    <location>
        <begin position="394"/>
        <end position="420"/>
    </location>
</feature>
<evidence type="ECO:0000313" key="3">
    <source>
        <dbReference type="Proteomes" id="UP000217790"/>
    </source>
</evidence>
<accession>A0A2H3D8C7</accession>
<feature type="compositionally biased region" description="Polar residues" evidence="1">
    <location>
        <begin position="66"/>
        <end position="91"/>
    </location>
</feature>
<reference evidence="3" key="1">
    <citation type="journal article" date="2017" name="Nat. Ecol. Evol.">
        <title>Genome expansion and lineage-specific genetic innovations in the forest pathogenic fungi Armillaria.</title>
        <authorList>
            <person name="Sipos G."/>
            <person name="Prasanna A.N."/>
            <person name="Walter M.C."/>
            <person name="O'Connor E."/>
            <person name="Balint B."/>
            <person name="Krizsan K."/>
            <person name="Kiss B."/>
            <person name="Hess J."/>
            <person name="Varga T."/>
            <person name="Slot J."/>
            <person name="Riley R."/>
            <person name="Boka B."/>
            <person name="Rigling D."/>
            <person name="Barry K."/>
            <person name="Lee J."/>
            <person name="Mihaltcheva S."/>
            <person name="LaButti K."/>
            <person name="Lipzen A."/>
            <person name="Waldron R."/>
            <person name="Moloney N.M."/>
            <person name="Sperisen C."/>
            <person name="Kredics L."/>
            <person name="Vagvoelgyi C."/>
            <person name="Patrignani A."/>
            <person name="Fitzpatrick D."/>
            <person name="Nagy I."/>
            <person name="Doyle S."/>
            <person name="Anderson J.B."/>
            <person name="Grigoriev I.V."/>
            <person name="Gueldener U."/>
            <person name="Muensterkoetter M."/>
            <person name="Nagy L.G."/>
        </authorList>
    </citation>
    <scope>NUCLEOTIDE SEQUENCE [LARGE SCALE GENOMIC DNA]</scope>
    <source>
        <strain evidence="3">Ar21-2</strain>
    </source>
</reference>
<dbReference type="InParanoid" id="A0A2H3D8C7"/>
<protein>
    <submittedName>
        <fullName evidence="2">Uncharacterized protein</fullName>
    </submittedName>
</protein>
<sequence length="433" mass="48703">MFQADTDLENDEEAYVDYFQTGKETYLDENYNDDAYAYFEQVSVNAATWDTSETQSHVKDRQNAVATNPYGTQLNPNKNPSNEAQKGTGTWPSKKDNLLPSEPIPVDIQLSQIQDLLELEDINMAEETQPSIIGQTSEMKGTETMTEMKYSMRQLLIQRRYDAEGLMKMVLSMPVTIPIGEFMAYSAKLRKQLIKELQNCTVTLSEMGKADTVKTTLDMAQVNLVTMEPIQTKPLICSALIIIKVAVGNESKKVLTKAIVDLGWLWELIHLHEPELTPVLPVHDIPHPTVLSHSSEYFPLPSNISDTLHDYLRESLYHPTVTDHASFHAAVLTTNHALRLEPAQIRGQKVQRTHAFDAMLAELQGPDGLPIASRLGQAVVIFFPEEYSYECSENECPPSTTGGDHEEIRMPSDEARTDRDDLCDALQSTWRAL</sequence>
<dbReference type="OrthoDB" id="10582136at2759"/>
<dbReference type="AlphaFoldDB" id="A0A2H3D8C7"/>
<proteinExistence type="predicted"/>
<dbReference type="EMBL" id="KZ293665">
    <property type="protein sequence ID" value="PBK90360.1"/>
    <property type="molecule type" value="Genomic_DNA"/>
</dbReference>
<feature type="compositionally biased region" description="Basic and acidic residues" evidence="1">
    <location>
        <begin position="403"/>
        <end position="420"/>
    </location>
</feature>
<name>A0A2H3D8C7_ARMGA</name>
<gene>
    <name evidence="2" type="ORF">ARMGADRAFT_1082642</name>
</gene>
<evidence type="ECO:0000256" key="1">
    <source>
        <dbReference type="SAM" id="MobiDB-lite"/>
    </source>
</evidence>
<feature type="region of interest" description="Disordered" evidence="1">
    <location>
        <begin position="66"/>
        <end position="98"/>
    </location>
</feature>
<keyword evidence="3" id="KW-1185">Reference proteome</keyword>